<dbReference type="PROSITE" id="PS51421">
    <property type="entry name" value="RAS"/>
    <property type="match status" value="1"/>
</dbReference>
<dbReference type="SUPFAM" id="SSF52540">
    <property type="entry name" value="P-loop containing nucleoside triphosphate hydrolases"/>
    <property type="match status" value="1"/>
</dbReference>
<dbReference type="SMART" id="SM00175">
    <property type="entry name" value="RAB"/>
    <property type="match status" value="1"/>
</dbReference>
<dbReference type="SMART" id="SM00176">
    <property type="entry name" value="RAN"/>
    <property type="match status" value="1"/>
</dbReference>
<dbReference type="CDD" id="cd00154">
    <property type="entry name" value="Rab"/>
    <property type="match status" value="1"/>
</dbReference>
<dbReference type="AlphaFoldDB" id="A0A7E4VQK3"/>
<dbReference type="WBParaSite" id="Pan_g22952.t1">
    <property type="protein sequence ID" value="Pan_g22952.t1"/>
    <property type="gene ID" value="Pan_g22952"/>
</dbReference>
<dbReference type="PRINTS" id="PR00449">
    <property type="entry name" value="RASTRNSFRMNG"/>
</dbReference>
<reference evidence="2" key="1">
    <citation type="journal article" date="2013" name="Genetics">
        <title>The draft genome and transcriptome of Panagrellus redivivus are shaped by the harsh demands of a free-living lifestyle.</title>
        <authorList>
            <person name="Srinivasan J."/>
            <person name="Dillman A.R."/>
            <person name="Macchietto M.G."/>
            <person name="Heikkinen L."/>
            <person name="Lakso M."/>
            <person name="Fracchia K.M."/>
            <person name="Antoshechkin I."/>
            <person name="Mortazavi A."/>
            <person name="Wong G."/>
            <person name="Sternberg P.W."/>
        </authorList>
    </citation>
    <scope>NUCLEOTIDE SEQUENCE [LARGE SCALE GENOMIC DNA]</scope>
    <source>
        <strain evidence="2">MT8872</strain>
    </source>
</reference>
<proteinExistence type="inferred from homology"/>
<evidence type="ECO:0000313" key="3">
    <source>
        <dbReference type="WBParaSite" id="Pan_g22952.t1"/>
    </source>
</evidence>
<comment type="similarity">
    <text evidence="1">Belongs to the small GTPase superfamily. Rab family.</text>
</comment>
<protein>
    <submittedName>
        <fullName evidence="3">Ras family protein</fullName>
    </submittedName>
</protein>
<dbReference type="NCBIfam" id="TIGR00231">
    <property type="entry name" value="small_GTP"/>
    <property type="match status" value="1"/>
</dbReference>
<dbReference type="InterPro" id="IPR050209">
    <property type="entry name" value="Rab_GTPases_membrane_traffic"/>
</dbReference>
<dbReference type="PANTHER" id="PTHR47979">
    <property type="entry name" value="DRAB11-RELATED"/>
    <property type="match status" value="1"/>
</dbReference>
<evidence type="ECO:0000313" key="2">
    <source>
        <dbReference type="Proteomes" id="UP000492821"/>
    </source>
</evidence>
<accession>A0A7E4VQK3</accession>
<dbReference type="Pfam" id="PF00071">
    <property type="entry name" value="Ras"/>
    <property type="match status" value="1"/>
</dbReference>
<organism evidence="2 3">
    <name type="scientific">Panagrellus redivivus</name>
    <name type="common">Microworm</name>
    <dbReference type="NCBI Taxonomy" id="6233"/>
    <lineage>
        <taxon>Eukaryota</taxon>
        <taxon>Metazoa</taxon>
        <taxon>Ecdysozoa</taxon>
        <taxon>Nematoda</taxon>
        <taxon>Chromadorea</taxon>
        <taxon>Rhabditida</taxon>
        <taxon>Tylenchina</taxon>
        <taxon>Panagrolaimomorpha</taxon>
        <taxon>Panagrolaimoidea</taxon>
        <taxon>Panagrolaimidae</taxon>
        <taxon>Panagrellus</taxon>
    </lineage>
</organism>
<evidence type="ECO:0000256" key="1">
    <source>
        <dbReference type="ARBA" id="ARBA00006270"/>
    </source>
</evidence>
<name>A0A7E4VQK3_PANRE</name>
<dbReference type="PROSITE" id="PS51417">
    <property type="entry name" value="ARF"/>
    <property type="match status" value="1"/>
</dbReference>
<dbReference type="InterPro" id="IPR001806">
    <property type="entry name" value="Small_GTPase"/>
</dbReference>
<dbReference type="Gene3D" id="3.40.50.300">
    <property type="entry name" value="P-loop containing nucleotide triphosphate hydrolases"/>
    <property type="match status" value="1"/>
</dbReference>
<dbReference type="Proteomes" id="UP000492821">
    <property type="component" value="Unassembled WGS sequence"/>
</dbReference>
<dbReference type="InterPro" id="IPR005225">
    <property type="entry name" value="Small_GTP-bd"/>
</dbReference>
<reference evidence="3" key="2">
    <citation type="submission" date="2020-10" db="UniProtKB">
        <authorList>
            <consortium name="WormBaseParasite"/>
        </authorList>
    </citation>
    <scope>IDENTIFICATION</scope>
</reference>
<dbReference type="GO" id="GO:0005525">
    <property type="term" value="F:GTP binding"/>
    <property type="evidence" value="ECO:0007669"/>
    <property type="project" value="InterPro"/>
</dbReference>
<dbReference type="GO" id="GO:0003924">
    <property type="term" value="F:GTPase activity"/>
    <property type="evidence" value="ECO:0007669"/>
    <property type="project" value="InterPro"/>
</dbReference>
<dbReference type="FunFam" id="3.40.50.300:FF:001447">
    <property type="entry name" value="Ras-related protein Rab-1B"/>
    <property type="match status" value="1"/>
</dbReference>
<dbReference type="PROSITE" id="PS51419">
    <property type="entry name" value="RAB"/>
    <property type="match status" value="1"/>
</dbReference>
<dbReference type="InterPro" id="IPR027417">
    <property type="entry name" value="P-loop_NTPase"/>
</dbReference>
<dbReference type="SMART" id="SM00174">
    <property type="entry name" value="RHO"/>
    <property type="match status" value="1"/>
</dbReference>
<dbReference type="SMART" id="SM00173">
    <property type="entry name" value="RAS"/>
    <property type="match status" value="1"/>
</dbReference>
<sequence>MASFSRSRLSNYQYVVVGEVGVGKTSLVRQFTESKFVLNVPNTVGVDFGTRVINFKDYRGQFVDAKLQIWDLSGRERFRQVTRCYYNDADAAFIVFDLTRRSTFEKLTERIHEVADLLEPDAHICVVGNKSDNNETRSVTPEEIEALLEPFRIVYYEVSAASHTDVESMFRRVTEEVHAGARHHIPGARSNLAHSTFAGSQMPLTGSPPLKSARQRLTSCFGGLNCFGFRGS</sequence>
<keyword evidence="2" id="KW-1185">Reference proteome</keyword>